<keyword evidence="1" id="KW-0812">Transmembrane</keyword>
<keyword evidence="1" id="KW-1133">Transmembrane helix</keyword>
<reference evidence="2" key="1">
    <citation type="submission" date="2020-11" db="EMBL/GenBank/DDBJ databases">
        <authorList>
            <person name="Tran Van P."/>
        </authorList>
    </citation>
    <scope>NUCLEOTIDE SEQUENCE</scope>
</reference>
<protein>
    <submittedName>
        <fullName evidence="2">Uncharacterized protein</fullName>
    </submittedName>
</protein>
<name>A0A7R9L3B2_9ACAR</name>
<accession>A0A7R9L3B2</accession>
<dbReference type="Proteomes" id="UP000759131">
    <property type="component" value="Unassembled WGS sequence"/>
</dbReference>
<sequence>MWDMKSCMKGAVIKWSRCRPTSILRFSKDIDTISARTDYQVCHQHYTEDSIRCGIPVWLIVAMVLMAILILIVITCFARIVCRRRQRTDPIEDDSIHFVRH</sequence>
<dbReference type="EMBL" id="OC868518">
    <property type="protein sequence ID" value="CAD7634085.1"/>
    <property type="molecule type" value="Genomic_DNA"/>
</dbReference>
<evidence type="ECO:0000256" key="1">
    <source>
        <dbReference type="SAM" id="Phobius"/>
    </source>
</evidence>
<keyword evidence="3" id="KW-1185">Reference proteome</keyword>
<evidence type="ECO:0000313" key="3">
    <source>
        <dbReference type="Proteomes" id="UP000759131"/>
    </source>
</evidence>
<proteinExistence type="predicted"/>
<keyword evidence="1" id="KW-0472">Membrane</keyword>
<evidence type="ECO:0000313" key="2">
    <source>
        <dbReference type="EMBL" id="CAD7634085.1"/>
    </source>
</evidence>
<feature type="transmembrane region" description="Helical" evidence="1">
    <location>
        <begin position="55"/>
        <end position="78"/>
    </location>
</feature>
<dbReference type="EMBL" id="CAJPIZ010013943">
    <property type="protein sequence ID" value="CAG2114515.1"/>
    <property type="molecule type" value="Genomic_DNA"/>
</dbReference>
<gene>
    <name evidence="2" type="ORF">OSB1V03_LOCUS14481</name>
</gene>
<dbReference type="AlphaFoldDB" id="A0A7R9L3B2"/>
<organism evidence="2">
    <name type="scientific">Medioppia subpectinata</name>
    <dbReference type="NCBI Taxonomy" id="1979941"/>
    <lineage>
        <taxon>Eukaryota</taxon>
        <taxon>Metazoa</taxon>
        <taxon>Ecdysozoa</taxon>
        <taxon>Arthropoda</taxon>
        <taxon>Chelicerata</taxon>
        <taxon>Arachnida</taxon>
        <taxon>Acari</taxon>
        <taxon>Acariformes</taxon>
        <taxon>Sarcoptiformes</taxon>
        <taxon>Oribatida</taxon>
        <taxon>Brachypylina</taxon>
        <taxon>Oppioidea</taxon>
        <taxon>Oppiidae</taxon>
        <taxon>Medioppia</taxon>
    </lineage>
</organism>